<dbReference type="EMBL" id="QGNW01000535">
    <property type="protein sequence ID" value="RVW68421.1"/>
    <property type="molecule type" value="Genomic_DNA"/>
</dbReference>
<dbReference type="PANTHER" id="PTHR34130">
    <property type="entry name" value="OS08G0243800 PROTEIN"/>
    <property type="match status" value="1"/>
</dbReference>
<evidence type="ECO:0000256" key="1">
    <source>
        <dbReference type="SAM" id="MobiDB-lite"/>
    </source>
</evidence>
<evidence type="ECO:0000313" key="2">
    <source>
        <dbReference type="EMBL" id="RVW68421.1"/>
    </source>
</evidence>
<evidence type="ECO:0000313" key="3">
    <source>
        <dbReference type="Proteomes" id="UP000288805"/>
    </source>
</evidence>
<accession>A0A438G8D9</accession>
<organism evidence="2 3">
    <name type="scientific">Vitis vinifera</name>
    <name type="common">Grape</name>
    <dbReference type="NCBI Taxonomy" id="29760"/>
    <lineage>
        <taxon>Eukaryota</taxon>
        <taxon>Viridiplantae</taxon>
        <taxon>Streptophyta</taxon>
        <taxon>Embryophyta</taxon>
        <taxon>Tracheophyta</taxon>
        <taxon>Spermatophyta</taxon>
        <taxon>Magnoliopsida</taxon>
        <taxon>eudicotyledons</taxon>
        <taxon>Gunneridae</taxon>
        <taxon>Pentapetalae</taxon>
        <taxon>rosids</taxon>
        <taxon>Vitales</taxon>
        <taxon>Vitaceae</taxon>
        <taxon>Viteae</taxon>
        <taxon>Vitis</taxon>
    </lineage>
</organism>
<feature type="region of interest" description="Disordered" evidence="1">
    <location>
        <begin position="152"/>
        <end position="182"/>
    </location>
</feature>
<protein>
    <submittedName>
        <fullName evidence="2">Uncharacterized protein</fullName>
    </submittedName>
</protein>
<name>A0A438G8D9_VITVI</name>
<gene>
    <name evidence="2" type="ORF">CK203_062848</name>
</gene>
<feature type="compositionally biased region" description="Polar residues" evidence="1">
    <location>
        <begin position="157"/>
        <end position="166"/>
    </location>
</feature>
<reference evidence="2 3" key="1">
    <citation type="journal article" date="2018" name="PLoS Genet.">
        <title>Population sequencing reveals clonal diversity and ancestral inbreeding in the grapevine cultivar Chardonnay.</title>
        <authorList>
            <person name="Roach M.J."/>
            <person name="Johnson D.L."/>
            <person name="Bohlmann J."/>
            <person name="van Vuuren H.J."/>
            <person name="Jones S.J."/>
            <person name="Pretorius I.S."/>
            <person name="Schmidt S.A."/>
            <person name="Borneman A.R."/>
        </authorList>
    </citation>
    <scope>NUCLEOTIDE SEQUENCE [LARGE SCALE GENOMIC DNA]</scope>
    <source>
        <strain evidence="3">cv. Chardonnay</strain>
        <tissue evidence="2">Leaf</tissue>
    </source>
</reference>
<sequence length="202" mass="22966">MEDTTHFQDVEDSEDALSFCDPTTHFQDVADSEDALSFCDLPIYKMIRRILFFSNRFVGRPLNHNFQSHDDHPNPSCPDDDFFEFLPDPTADLVGWRSESLTPTAAAASRSRHMCGSYLSMKMTSPARSKKHACLFGLPKFPPEMELSYMRRRQSRRTSAPLLSTENDGEVVDGSARRESGPAEELLERGRVWLHFSSLKSV</sequence>
<dbReference type="PANTHER" id="PTHR34130:SF5">
    <property type="entry name" value="OS08G0243800 PROTEIN"/>
    <property type="match status" value="1"/>
</dbReference>
<dbReference type="Proteomes" id="UP000288805">
    <property type="component" value="Unassembled WGS sequence"/>
</dbReference>
<comment type="caution">
    <text evidence="2">The sequence shown here is derived from an EMBL/GenBank/DDBJ whole genome shotgun (WGS) entry which is preliminary data.</text>
</comment>
<proteinExistence type="predicted"/>
<dbReference type="AlphaFoldDB" id="A0A438G8D9"/>